<keyword evidence="4 9" id="KW-0812">Transmembrane</keyword>
<accession>A0ABT1DXS2</accession>
<dbReference type="InterPro" id="IPR001901">
    <property type="entry name" value="Translocase_SecE/Sec61-g"/>
</dbReference>
<evidence type="ECO:0000256" key="2">
    <source>
        <dbReference type="ARBA" id="ARBA00022448"/>
    </source>
</evidence>
<dbReference type="Proteomes" id="UP001523369">
    <property type="component" value="Unassembled WGS sequence"/>
</dbReference>
<comment type="subcellular location">
    <subcellularLocation>
        <location evidence="9">Cell membrane</location>
        <topology evidence="9">Single-pass membrane protein</topology>
    </subcellularLocation>
    <subcellularLocation>
        <location evidence="1">Membrane</location>
    </subcellularLocation>
</comment>
<evidence type="ECO:0000256" key="3">
    <source>
        <dbReference type="ARBA" id="ARBA00022475"/>
    </source>
</evidence>
<dbReference type="PANTHER" id="PTHR33910">
    <property type="entry name" value="PROTEIN TRANSLOCASE SUBUNIT SECE"/>
    <property type="match status" value="1"/>
</dbReference>
<feature type="transmembrane region" description="Helical" evidence="9">
    <location>
        <begin position="87"/>
        <end position="108"/>
    </location>
</feature>
<dbReference type="NCBIfam" id="TIGR00964">
    <property type="entry name" value="secE_bact"/>
    <property type="match status" value="1"/>
</dbReference>
<dbReference type="HAMAP" id="MF_00422">
    <property type="entry name" value="SecE"/>
    <property type="match status" value="1"/>
</dbReference>
<comment type="subunit">
    <text evidence="9">Component of the Sec protein translocase complex. Heterotrimer consisting of SecY, SecE and SecG subunits. The heterotrimers can form oligomers, although 1 heterotrimer is thought to be able to translocate proteins. Interacts with the ribosome. Interacts with SecDF, and other proteins may be involved. Interacts with SecA.</text>
</comment>
<keyword evidence="7 9" id="KW-0811">Translocation</keyword>
<dbReference type="PANTHER" id="PTHR33910:SF1">
    <property type="entry name" value="PROTEIN TRANSLOCASE SUBUNIT SECE"/>
    <property type="match status" value="1"/>
</dbReference>
<keyword evidence="3 9" id="KW-1003">Cell membrane</keyword>
<evidence type="ECO:0000256" key="5">
    <source>
        <dbReference type="ARBA" id="ARBA00022927"/>
    </source>
</evidence>
<dbReference type="PROSITE" id="PS01067">
    <property type="entry name" value="SECE_SEC61G"/>
    <property type="match status" value="1"/>
</dbReference>
<name>A0ABT1DXS2_9ACTN</name>
<keyword evidence="8 9" id="KW-0472">Membrane</keyword>
<keyword evidence="6 9" id="KW-1133">Transmembrane helix</keyword>
<comment type="caution">
    <text evidence="11">The sequence shown here is derived from an EMBL/GenBank/DDBJ whole genome shotgun (WGS) entry which is preliminary data.</text>
</comment>
<evidence type="ECO:0000256" key="10">
    <source>
        <dbReference type="SAM" id="MobiDB-lite"/>
    </source>
</evidence>
<evidence type="ECO:0000256" key="4">
    <source>
        <dbReference type="ARBA" id="ARBA00022692"/>
    </source>
</evidence>
<keyword evidence="2 9" id="KW-0813">Transport</keyword>
<evidence type="ECO:0000256" key="1">
    <source>
        <dbReference type="ARBA" id="ARBA00004370"/>
    </source>
</evidence>
<gene>
    <name evidence="9 11" type="primary">secE</name>
    <name evidence="11" type="ORF">M1L60_34360</name>
</gene>
<dbReference type="InterPro" id="IPR005807">
    <property type="entry name" value="SecE_bac"/>
</dbReference>
<dbReference type="Pfam" id="PF00584">
    <property type="entry name" value="SecE"/>
    <property type="match status" value="1"/>
</dbReference>
<evidence type="ECO:0000313" key="11">
    <source>
        <dbReference type="EMBL" id="MCO8275675.1"/>
    </source>
</evidence>
<dbReference type="InterPro" id="IPR038379">
    <property type="entry name" value="SecE_sf"/>
</dbReference>
<proteinExistence type="inferred from homology"/>
<reference evidence="11 12" key="1">
    <citation type="submission" date="2022-06" db="EMBL/GenBank/DDBJ databases">
        <title>New Species of the Genus Actinoplanes, ActinopZanes ferrugineus.</title>
        <authorList>
            <person name="Ding P."/>
        </authorList>
    </citation>
    <scope>NUCLEOTIDE SEQUENCE [LARGE SCALE GENOMIC DNA]</scope>
    <source>
        <strain evidence="11 12">TRM88003</strain>
    </source>
</reference>
<keyword evidence="5 9" id="KW-0653">Protein transport</keyword>
<keyword evidence="12" id="KW-1185">Reference proteome</keyword>
<feature type="compositionally biased region" description="Acidic residues" evidence="10">
    <location>
        <begin position="12"/>
        <end position="36"/>
    </location>
</feature>
<dbReference type="EMBL" id="JAMYJR010000039">
    <property type="protein sequence ID" value="MCO8275675.1"/>
    <property type="molecule type" value="Genomic_DNA"/>
</dbReference>
<evidence type="ECO:0000256" key="8">
    <source>
        <dbReference type="ARBA" id="ARBA00023136"/>
    </source>
</evidence>
<evidence type="ECO:0000313" key="12">
    <source>
        <dbReference type="Proteomes" id="UP001523369"/>
    </source>
</evidence>
<sequence>MAERNRPGDAGDPADDEVFSDDVVDDDKDAADDDAEPVGRGGTAVAERSAKPKKEVRRSGFFGRIGGFFREVVSELRKVIWPTRKELLTYTTIVIVFVAVMTTIVGLLDLGLGKVILWAFGG</sequence>
<evidence type="ECO:0000256" key="7">
    <source>
        <dbReference type="ARBA" id="ARBA00023010"/>
    </source>
</evidence>
<organism evidence="11 12">
    <name type="scientific">Paractinoplanes aksuensis</name>
    <dbReference type="NCBI Taxonomy" id="2939490"/>
    <lineage>
        <taxon>Bacteria</taxon>
        <taxon>Bacillati</taxon>
        <taxon>Actinomycetota</taxon>
        <taxon>Actinomycetes</taxon>
        <taxon>Micromonosporales</taxon>
        <taxon>Micromonosporaceae</taxon>
        <taxon>Paractinoplanes</taxon>
    </lineage>
</organism>
<dbReference type="RefSeq" id="WP_253241731.1">
    <property type="nucleotide sequence ID" value="NZ_JAMYJR010000039.1"/>
</dbReference>
<evidence type="ECO:0000256" key="6">
    <source>
        <dbReference type="ARBA" id="ARBA00022989"/>
    </source>
</evidence>
<evidence type="ECO:0000256" key="9">
    <source>
        <dbReference type="HAMAP-Rule" id="MF_00422"/>
    </source>
</evidence>
<feature type="region of interest" description="Disordered" evidence="10">
    <location>
        <begin position="1"/>
        <end position="53"/>
    </location>
</feature>
<protein>
    <recommendedName>
        <fullName evidence="9">Protein translocase subunit SecE</fullName>
    </recommendedName>
</protein>
<dbReference type="Gene3D" id="1.20.5.1030">
    <property type="entry name" value="Preprotein translocase secy subunit"/>
    <property type="match status" value="1"/>
</dbReference>
<comment type="function">
    <text evidence="9">Essential subunit of the Sec protein translocation channel SecYEG. Clamps together the 2 halves of SecY. May contact the channel plug during translocation.</text>
</comment>
<comment type="similarity">
    <text evidence="9">Belongs to the SecE/SEC61-gamma family.</text>
</comment>